<protein>
    <submittedName>
        <fullName evidence="2">Uncharacterized protein</fullName>
    </submittedName>
</protein>
<organism evidence="2 3">
    <name type="scientific">Elasticomyces elasticus</name>
    <dbReference type="NCBI Taxonomy" id="574655"/>
    <lineage>
        <taxon>Eukaryota</taxon>
        <taxon>Fungi</taxon>
        <taxon>Dikarya</taxon>
        <taxon>Ascomycota</taxon>
        <taxon>Pezizomycotina</taxon>
        <taxon>Dothideomycetes</taxon>
        <taxon>Dothideomycetidae</taxon>
        <taxon>Mycosphaerellales</taxon>
        <taxon>Teratosphaeriaceae</taxon>
        <taxon>Elasticomyces</taxon>
    </lineage>
</organism>
<feature type="region of interest" description="Disordered" evidence="1">
    <location>
        <begin position="732"/>
        <end position="831"/>
    </location>
</feature>
<feature type="compositionally biased region" description="Basic and acidic residues" evidence="1">
    <location>
        <begin position="598"/>
        <end position="616"/>
    </location>
</feature>
<feature type="compositionally biased region" description="Polar residues" evidence="1">
    <location>
        <begin position="470"/>
        <end position="489"/>
    </location>
</feature>
<feature type="compositionally biased region" description="Polar residues" evidence="1">
    <location>
        <begin position="760"/>
        <end position="771"/>
    </location>
</feature>
<feature type="compositionally biased region" description="Pro residues" evidence="1">
    <location>
        <begin position="637"/>
        <end position="650"/>
    </location>
</feature>
<feature type="compositionally biased region" description="Low complexity" evidence="1">
    <location>
        <begin position="311"/>
        <end position="325"/>
    </location>
</feature>
<sequence length="848" mass="92304">MKGRKFSIPGLKLGPSKADTKAVRDHLAVPFDSPPPTPKSVRPPLSPLAEVELRAACAYVLQNFKPSHIVYEEQYGGNGASNQKQQLDYAAIRTSAPGPPKQSALSPPPLSRKKTQEEVVTLKEQEDGEPARSEKFRYKPAMPVEELFQGEVDTRSQRRKSAIMRAEILMATQPAKSNTLGTRDRSESHLRSVSSPMPTALPPKTDLAQRPLTVPRTDSLETTGSTPQTDTTEDQWSDKGSTGMTSAAVTPARGSKRTSQALQPTVETGNLPTPEFANGDWMRQELEKHKQAQEERRQQETVEYESKANGTADTTPTQTSTHTATPVAVRVPTRKPVPHSRTASGQQSRSDSAQEARASPQVRSPTRNAVEAQTQEAIEETKPALETPPVPVRQAPERPSRAPSRARSVSRRVKDYVRSASTHRTAKAEDASRPPSRSGNVTRQVKDYFRPSMDAGSRKQSTDVAREGTRSASIDSFHTSTSEIHTSGDASAKQWRTWKPFHRRDRSQTDPYGNASRPGTSGSATEGRGRAANRDADDQTHSKRPVNLNRDLPPLPGLDQWKSNEAEPEEPERDTSVNKSAKPTMSPRLHQSQRSRHDRPTVKSIEPELGERDEILAARMGSPRASAEKPATYKPTGAPPAPTGPPPAPPVMMSANFSSPDDFSYEYLSPTGSIPEIKTSSAETKAGRRRSKTAQATLPSDHHAEQMPAERLAFTAKAQLMNYSRIAAAPLKGALSRKPSRAGNSGPPLARPPVNHSRKPSASYSGKSSNVDAGRESNDSYQNGVQLSRTPSSAAPAVQPVGDKAKGKWWKRGNNGKPGSWMDQVVKSGSRSGVMVADDVADAPFVRY</sequence>
<proteinExistence type="predicted"/>
<feature type="region of interest" description="Disordered" evidence="1">
    <location>
        <begin position="169"/>
        <end position="710"/>
    </location>
</feature>
<dbReference type="Proteomes" id="UP001310594">
    <property type="component" value="Unassembled WGS sequence"/>
</dbReference>
<dbReference type="EMBL" id="JAVRQU010000001">
    <property type="protein sequence ID" value="KAK5708343.1"/>
    <property type="molecule type" value="Genomic_DNA"/>
</dbReference>
<evidence type="ECO:0000313" key="3">
    <source>
        <dbReference type="Proteomes" id="UP001310594"/>
    </source>
</evidence>
<feature type="compositionally biased region" description="Basic and acidic residues" evidence="1">
    <location>
        <begin position="114"/>
        <end position="137"/>
    </location>
</feature>
<feature type="compositionally biased region" description="Basic and acidic residues" evidence="1">
    <location>
        <begin position="527"/>
        <end position="541"/>
    </location>
</feature>
<feature type="region of interest" description="Disordered" evidence="1">
    <location>
        <begin position="1"/>
        <end position="23"/>
    </location>
</feature>
<accession>A0AAN7WHW6</accession>
<feature type="compositionally biased region" description="Polar residues" evidence="1">
    <location>
        <begin position="238"/>
        <end position="248"/>
    </location>
</feature>
<feature type="compositionally biased region" description="Polar residues" evidence="1">
    <location>
        <begin position="341"/>
        <end position="353"/>
    </location>
</feature>
<gene>
    <name evidence="2" type="ORF">LTR97_000883</name>
</gene>
<feature type="compositionally biased region" description="Polar residues" evidence="1">
    <location>
        <begin position="779"/>
        <end position="793"/>
    </location>
</feature>
<feature type="compositionally biased region" description="Polar residues" evidence="1">
    <location>
        <begin position="220"/>
        <end position="230"/>
    </location>
</feature>
<reference evidence="2" key="1">
    <citation type="submission" date="2023-08" db="EMBL/GenBank/DDBJ databases">
        <title>Black Yeasts Isolated from many extreme environments.</title>
        <authorList>
            <person name="Coleine C."/>
            <person name="Stajich J.E."/>
            <person name="Selbmann L."/>
        </authorList>
    </citation>
    <scope>NUCLEOTIDE SEQUENCE</scope>
    <source>
        <strain evidence="2">CCFEE 5810</strain>
    </source>
</reference>
<evidence type="ECO:0000256" key="1">
    <source>
        <dbReference type="SAM" id="MobiDB-lite"/>
    </source>
</evidence>
<feature type="compositionally biased region" description="Polar residues" evidence="1">
    <location>
        <begin position="361"/>
        <end position="376"/>
    </location>
</feature>
<evidence type="ECO:0000313" key="2">
    <source>
        <dbReference type="EMBL" id="KAK5708343.1"/>
    </source>
</evidence>
<feature type="compositionally biased region" description="Basic and acidic residues" evidence="1">
    <location>
        <begin position="282"/>
        <end position="306"/>
    </location>
</feature>
<dbReference type="AlphaFoldDB" id="A0AAN7WHW6"/>
<feature type="compositionally biased region" description="Polar residues" evidence="1">
    <location>
        <begin position="257"/>
        <end position="271"/>
    </location>
</feature>
<comment type="caution">
    <text evidence="2">The sequence shown here is derived from an EMBL/GenBank/DDBJ whole genome shotgun (WGS) entry which is preliminary data.</text>
</comment>
<name>A0AAN7WHW6_9PEZI</name>
<feature type="compositionally biased region" description="Basic and acidic residues" evidence="1">
    <location>
        <begin position="456"/>
        <end position="469"/>
    </location>
</feature>
<feature type="region of interest" description="Disordered" evidence="1">
    <location>
        <begin position="75"/>
        <end position="138"/>
    </location>
</feature>